<dbReference type="EMBL" id="BMPD01000001">
    <property type="protein sequence ID" value="GGK56665.1"/>
    <property type="molecule type" value="Genomic_DNA"/>
</dbReference>
<reference evidence="2" key="2">
    <citation type="submission" date="2020-09" db="EMBL/GenBank/DDBJ databases">
        <authorList>
            <person name="Sun Q."/>
            <person name="Ohkuma M."/>
        </authorList>
    </citation>
    <scope>NUCLEOTIDE SEQUENCE</scope>
    <source>
        <strain evidence="2">JCM 19018</strain>
    </source>
</reference>
<evidence type="ECO:0000256" key="1">
    <source>
        <dbReference type="SAM" id="MobiDB-lite"/>
    </source>
</evidence>
<accession>A0A830EFU2</accession>
<organism evidence="2 3">
    <name type="scientific">Haloarcula sebkhae</name>
    <dbReference type="NCBI Taxonomy" id="932660"/>
    <lineage>
        <taxon>Archaea</taxon>
        <taxon>Methanobacteriati</taxon>
        <taxon>Methanobacteriota</taxon>
        <taxon>Stenosarchaea group</taxon>
        <taxon>Halobacteria</taxon>
        <taxon>Halobacteriales</taxon>
        <taxon>Haloarculaceae</taxon>
        <taxon>Haloarcula</taxon>
    </lineage>
</organism>
<gene>
    <name evidence="2" type="ORF">GCM10009067_06410</name>
</gene>
<feature type="region of interest" description="Disordered" evidence="1">
    <location>
        <begin position="49"/>
        <end position="76"/>
    </location>
</feature>
<reference evidence="2" key="1">
    <citation type="journal article" date="2014" name="Int. J. Syst. Evol. Microbiol.">
        <title>Complete genome sequence of Corynebacterium casei LMG S-19264T (=DSM 44701T), isolated from a smear-ripened cheese.</title>
        <authorList>
            <consortium name="US DOE Joint Genome Institute (JGI-PGF)"/>
            <person name="Walter F."/>
            <person name="Albersmeier A."/>
            <person name="Kalinowski J."/>
            <person name="Ruckert C."/>
        </authorList>
    </citation>
    <scope>NUCLEOTIDE SEQUENCE</scope>
    <source>
        <strain evidence="2">JCM 19018</strain>
    </source>
</reference>
<comment type="caution">
    <text evidence="2">The sequence shown here is derived from an EMBL/GenBank/DDBJ whole genome shotgun (WGS) entry which is preliminary data.</text>
</comment>
<evidence type="ECO:0000313" key="2">
    <source>
        <dbReference type="EMBL" id="GGK56665.1"/>
    </source>
</evidence>
<dbReference type="Proteomes" id="UP000614221">
    <property type="component" value="Unassembled WGS sequence"/>
</dbReference>
<protein>
    <submittedName>
        <fullName evidence="2">Uncharacterized protein</fullName>
    </submittedName>
</protein>
<dbReference type="RefSeq" id="WP_188975315.1">
    <property type="nucleotide sequence ID" value="NZ_BMPD01000001.1"/>
</dbReference>
<sequence length="76" mass="7805">MDRILSYGLVGTIGVSASTIASAIVGDPFPVVVPAIVAAGVIGAHHVKERDTTTGADDQDVRTSVEQVETDGGREQ</sequence>
<dbReference type="AlphaFoldDB" id="A0A830EFU2"/>
<name>A0A830EFU2_9EURY</name>
<evidence type="ECO:0000313" key="3">
    <source>
        <dbReference type="Proteomes" id="UP000614221"/>
    </source>
</evidence>
<proteinExistence type="predicted"/>